<feature type="binding site" evidence="7">
    <location>
        <position position="15"/>
    </location>
    <ligand>
        <name>Mg(2+)</name>
        <dbReference type="ChEBI" id="CHEBI:18420"/>
    </ligand>
</feature>
<evidence type="ECO:0000256" key="7">
    <source>
        <dbReference type="HAMAP-Rule" id="MF_00109"/>
    </source>
</evidence>
<dbReference type="Proteomes" id="UP000072605">
    <property type="component" value="Unassembled WGS sequence"/>
</dbReference>
<dbReference type="EMBL" id="LNQL01000002">
    <property type="protein sequence ID" value="KSU49212.1"/>
    <property type="molecule type" value="Genomic_DNA"/>
</dbReference>
<keyword evidence="13" id="KW-1185">Reference proteome</keyword>
<evidence type="ECO:0000256" key="2">
    <source>
        <dbReference type="ARBA" id="ARBA00022679"/>
    </source>
</evidence>
<evidence type="ECO:0000313" key="9">
    <source>
        <dbReference type="EMBL" id="KTR26846.1"/>
    </source>
</evidence>
<evidence type="ECO:0000256" key="5">
    <source>
        <dbReference type="ARBA" id="ARBA00022840"/>
    </source>
</evidence>
<comment type="cofactor">
    <cofactor evidence="7">
        <name>Mg(2+)</name>
        <dbReference type="ChEBI" id="CHEBI:18420"/>
    </cofactor>
    <text evidence="7">Binds 1 Mg(2+) ion per subunit.</text>
</comment>
<dbReference type="GO" id="GO:0009073">
    <property type="term" value="P:aromatic amino acid family biosynthetic process"/>
    <property type="evidence" value="ECO:0007669"/>
    <property type="project" value="UniProtKB-KW"/>
</dbReference>
<keyword evidence="2 7" id="KW-0808">Transferase</keyword>
<dbReference type="GO" id="GO:0000287">
    <property type="term" value="F:magnesium ion binding"/>
    <property type="evidence" value="ECO:0007669"/>
    <property type="project" value="UniProtKB-UniRule"/>
</dbReference>
<dbReference type="GO" id="GO:0008652">
    <property type="term" value="P:amino acid biosynthetic process"/>
    <property type="evidence" value="ECO:0007669"/>
    <property type="project" value="UniProtKB-KW"/>
</dbReference>
<dbReference type="Pfam" id="PF01202">
    <property type="entry name" value="SKI"/>
    <property type="match status" value="1"/>
</dbReference>
<comment type="caution">
    <text evidence="7">Lacks conserved residue(s) required for the propagation of feature annotation.</text>
</comment>
<dbReference type="GO" id="GO:0005524">
    <property type="term" value="F:ATP binding"/>
    <property type="evidence" value="ECO:0007669"/>
    <property type="project" value="UniProtKB-UniRule"/>
</dbReference>
<dbReference type="EC" id="2.7.1.71" evidence="7"/>
<dbReference type="PANTHER" id="PTHR21087:SF16">
    <property type="entry name" value="SHIKIMATE KINASE 1, CHLOROPLASTIC"/>
    <property type="match status" value="1"/>
</dbReference>
<evidence type="ECO:0000313" key="12">
    <source>
        <dbReference type="Proteomes" id="UP000072605"/>
    </source>
</evidence>
<comment type="caution">
    <text evidence="8">The sequence shown here is derived from an EMBL/GenBank/DDBJ whole genome shotgun (WGS) entry which is preliminary data.</text>
</comment>
<evidence type="ECO:0000313" key="11">
    <source>
        <dbReference type="Proteomes" id="UP000053797"/>
    </source>
</evidence>
<keyword evidence="7" id="KW-0963">Cytoplasm</keyword>
<keyword evidence="3 7" id="KW-0547">Nucleotide-binding</keyword>
<feature type="binding site" evidence="7">
    <location>
        <position position="128"/>
    </location>
    <ligand>
        <name>substrate</name>
    </ligand>
</feature>
<dbReference type="EMBL" id="JBAWKY010000002">
    <property type="protein sequence ID" value="MEI4462461.1"/>
    <property type="molecule type" value="Genomic_DNA"/>
</dbReference>
<feature type="binding site" evidence="7">
    <location>
        <position position="55"/>
    </location>
    <ligand>
        <name>substrate</name>
    </ligand>
</feature>
<dbReference type="Proteomes" id="UP000053797">
    <property type="component" value="Unassembled WGS sequence"/>
</dbReference>
<keyword evidence="7" id="KW-0479">Metal-binding</keyword>
<keyword evidence="7" id="KW-0460">Magnesium</keyword>
<feature type="binding site" evidence="7">
    <location>
        <position position="112"/>
    </location>
    <ligand>
        <name>ATP</name>
        <dbReference type="ChEBI" id="CHEBI:30616"/>
    </ligand>
</feature>
<keyword evidence="4 7" id="KW-0418">Kinase</keyword>
<dbReference type="GO" id="GO:0005829">
    <property type="term" value="C:cytosol"/>
    <property type="evidence" value="ECO:0007669"/>
    <property type="project" value="TreeGrafter"/>
</dbReference>
<dbReference type="AlphaFoldDB" id="A0A0V8GG22"/>
<feature type="binding site" evidence="7">
    <location>
        <position position="74"/>
    </location>
    <ligand>
        <name>substrate</name>
    </ligand>
</feature>
<feature type="binding site" evidence="7">
    <location>
        <position position="31"/>
    </location>
    <ligand>
        <name>substrate</name>
    </ligand>
</feature>
<dbReference type="PANTHER" id="PTHR21087">
    <property type="entry name" value="SHIKIMATE KINASE"/>
    <property type="match status" value="1"/>
</dbReference>
<dbReference type="GO" id="GO:0004765">
    <property type="term" value="F:shikimate kinase activity"/>
    <property type="evidence" value="ECO:0007669"/>
    <property type="project" value="UniProtKB-UniRule"/>
</dbReference>
<dbReference type="SMR" id="A0A0V8GG22"/>
<sequence length="161" mass="18298">MSKVYLIGFMGTGKTAVGHRLGSQYEVDELDERFEQEHGQTITAFFAEHGEAGFRTHESELLKSSKAEVVVTGGGIIEREENRLYMQESGTVVWIDTPFDLIWERIAADPNRPLVTEREQVRRLFERRYSLYAGVATVRLEGTASIEELTRAIETVLEEKS</sequence>
<reference evidence="9 12" key="2">
    <citation type="journal article" date="2016" name="Front. Microbiol.">
        <title>Genomic Resource of Rice Seed Associated Bacteria.</title>
        <authorList>
            <person name="Midha S."/>
            <person name="Bansal K."/>
            <person name="Sharma S."/>
            <person name="Kumar N."/>
            <person name="Patil P.P."/>
            <person name="Chaudhry V."/>
            <person name="Patil P.B."/>
        </authorList>
    </citation>
    <scope>NUCLEOTIDE SEQUENCE [LARGE SCALE GENOMIC DNA]</scope>
    <source>
        <strain evidence="9 12">RSA11</strain>
    </source>
</reference>
<evidence type="ECO:0000256" key="4">
    <source>
        <dbReference type="ARBA" id="ARBA00022777"/>
    </source>
</evidence>
<dbReference type="InterPro" id="IPR031322">
    <property type="entry name" value="Shikimate/glucono_kinase"/>
</dbReference>
<comment type="similarity">
    <text evidence="7">Belongs to the shikimate kinase family.</text>
</comment>
<dbReference type="EMBL" id="LDQV01000020">
    <property type="protein sequence ID" value="KTR26846.1"/>
    <property type="molecule type" value="Genomic_DNA"/>
</dbReference>
<dbReference type="UniPathway" id="UPA00053">
    <property type="reaction ID" value="UER00088"/>
</dbReference>
<evidence type="ECO:0000313" key="13">
    <source>
        <dbReference type="Proteomes" id="UP001387110"/>
    </source>
</evidence>
<evidence type="ECO:0000256" key="6">
    <source>
        <dbReference type="ARBA" id="ARBA00023141"/>
    </source>
</evidence>
<organism evidence="8 11">
    <name type="scientific">Exiguobacterium indicum</name>
    <dbReference type="NCBI Taxonomy" id="296995"/>
    <lineage>
        <taxon>Bacteria</taxon>
        <taxon>Bacillati</taxon>
        <taxon>Bacillota</taxon>
        <taxon>Bacilli</taxon>
        <taxon>Bacillales</taxon>
        <taxon>Bacillales Family XII. Incertae Sedis</taxon>
        <taxon>Exiguobacterium</taxon>
    </lineage>
</organism>
<comment type="subunit">
    <text evidence="7">Monomer.</text>
</comment>
<dbReference type="InterPro" id="IPR027417">
    <property type="entry name" value="P-loop_NTPase"/>
</dbReference>
<reference evidence="8 11" key="1">
    <citation type="journal article" date="2015" name="Int. J. Syst. Evol. Microbiol.">
        <title>Exiguobacterium enclense sp. nov., isolated from sediment.</title>
        <authorList>
            <person name="Dastager S.G."/>
            <person name="Mawlankar R."/>
            <person name="Sonalkar V.V."/>
            <person name="Thorat M.N."/>
            <person name="Mual P."/>
            <person name="Verma A."/>
            <person name="Krishnamurthi S."/>
            <person name="Tang S.K."/>
            <person name="Li W.J."/>
        </authorList>
    </citation>
    <scope>NUCLEOTIDE SEQUENCE [LARGE SCALE GENOMIC DNA]</scope>
    <source>
        <strain evidence="8 11">NIO-1109</strain>
    </source>
</reference>
<evidence type="ECO:0000256" key="1">
    <source>
        <dbReference type="ARBA" id="ARBA00022605"/>
    </source>
</evidence>
<keyword evidence="6 7" id="KW-0057">Aromatic amino acid biosynthesis</keyword>
<dbReference type="InterPro" id="IPR000623">
    <property type="entry name" value="Shikimate_kinase/TSH1"/>
</dbReference>
<accession>A0A0V8GG22</accession>
<dbReference type="Gene3D" id="3.40.50.300">
    <property type="entry name" value="P-loop containing nucleotide triphosphate hydrolases"/>
    <property type="match status" value="1"/>
</dbReference>
<dbReference type="SUPFAM" id="SSF52540">
    <property type="entry name" value="P-loop containing nucleoside triphosphate hydrolases"/>
    <property type="match status" value="1"/>
</dbReference>
<dbReference type="GO" id="GO:0009423">
    <property type="term" value="P:chorismate biosynthetic process"/>
    <property type="evidence" value="ECO:0007669"/>
    <property type="project" value="UniProtKB-UniRule"/>
</dbReference>
<evidence type="ECO:0000256" key="3">
    <source>
        <dbReference type="ARBA" id="ARBA00022741"/>
    </source>
</evidence>
<gene>
    <name evidence="7" type="primary">aroK</name>
    <name evidence="8" type="ORF">AS033_07510</name>
    <name evidence="9" type="ORF">RSA11_08465</name>
    <name evidence="10" type="ORF">SZL87_08520</name>
</gene>
<dbReference type="Proteomes" id="UP001387110">
    <property type="component" value="Unassembled WGS sequence"/>
</dbReference>
<dbReference type="PRINTS" id="PR01100">
    <property type="entry name" value="SHIKIMTKNASE"/>
</dbReference>
<evidence type="ECO:0000313" key="10">
    <source>
        <dbReference type="EMBL" id="MEI4462461.1"/>
    </source>
</evidence>
<comment type="subcellular location">
    <subcellularLocation>
        <location evidence="7">Cytoplasm</location>
    </subcellularLocation>
</comment>
<keyword evidence="1 7" id="KW-0028">Amino-acid biosynthesis</keyword>
<dbReference type="RefSeq" id="WP_023467564.1">
    <property type="nucleotide sequence ID" value="NZ_FMYN01000002.1"/>
</dbReference>
<name>A0A0V8GG22_9BACL</name>
<dbReference type="HAMAP" id="MF_00109">
    <property type="entry name" value="Shikimate_kinase"/>
    <property type="match status" value="1"/>
</dbReference>
<comment type="catalytic activity">
    <reaction evidence="7">
        <text>shikimate + ATP = 3-phosphoshikimate + ADP + H(+)</text>
        <dbReference type="Rhea" id="RHEA:13121"/>
        <dbReference type="ChEBI" id="CHEBI:15378"/>
        <dbReference type="ChEBI" id="CHEBI:30616"/>
        <dbReference type="ChEBI" id="CHEBI:36208"/>
        <dbReference type="ChEBI" id="CHEBI:145989"/>
        <dbReference type="ChEBI" id="CHEBI:456216"/>
        <dbReference type="EC" id="2.7.1.71"/>
    </reaction>
</comment>
<protein>
    <recommendedName>
        <fullName evidence="7">Shikimate kinase</fullName>
        <shortName evidence="7">SK</shortName>
        <ecNumber evidence="7">2.7.1.71</ecNumber>
    </recommendedName>
</protein>
<comment type="pathway">
    <text evidence="7">Metabolic intermediate biosynthesis; chorismate biosynthesis; chorismate from D-erythrose 4-phosphate and phosphoenolpyruvate: step 5/7.</text>
</comment>
<dbReference type="OrthoDB" id="9800332at2"/>
<feature type="binding site" evidence="7">
    <location>
        <begin position="11"/>
        <end position="16"/>
    </location>
    <ligand>
        <name>ATP</name>
        <dbReference type="ChEBI" id="CHEBI:30616"/>
    </ligand>
</feature>
<evidence type="ECO:0000313" key="8">
    <source>
        <dbReference type="EMBL" id="KSU49212.1"/>
    </source>
</evidence>
<reference evidence="10 13" key="3">
    <citation type="submission" date="2023-12" db="EMBL/GenBank/DDBJ databases">
        <authorList>
            <person name="Easwaran N."/>
            <person name="Lazarus H.P.S."/>
        </authorList>
    </citation>
    <scope>NUCLEOTIDE SEQUENCE [LARGE SCALE GENOMIC DNA]</scope>
    <source>
        <strain evidence="10 13">VIT-2023</strain>
    </source>
</reference>
<dbReference type="CDD" id="cd00464">
    <property type="entry name" value="SK"/>
    <property type="match status" value="1"/>
</dbReference>
<keyword evidence="5 7" id="KW-0067">ATP-binding</keyword>
<comment type="function">
    <text evidence="7">Catalyzes the specific phosphorylation of the 3-hydroxyl group of shikimic acid using ATP as a cosubstrate.</text>
</comment>
<proteinExistence type="inferred from homology"/>